<dbReference type="Gene3D" id="2.30.330.10">
    <property type="entry name" value="SpoA-like"/>
    <property type="match status" value="1"/>
</dbReference>
<keyword evidence="7" id="KW-0472">Membrane</keyword>
<dbReference type="Proteomes" id="UP001575105">
    <property type="component" value="Unassembled WGS sequence"/>
</dbReference>
<comment type="similarity">
    <text evidence="2">Belongs to the FliN/MopA/SpaO family.</text>
</comment>
<comment type="subcellular location">
    <subcellularLocation>
        <location evidence="1">Cell membrane</location>
        <topology evidence="1">Peripheral membrane protein</topology>
        <orientation evidence="1">Cytoplasmic side</orientation>
    </subcellularLocation>
</comment>
<gene>
    <name evidence="9" type="ORF">ACERK3_10330</name>
</gene>
<keyword evidence="10" id="KW-1185">Reference proteome</keyword>
<sequence>MSKPDVQTILKLRVPVIVRIGHRKLSLSDVLALGPGAIVELDKHADEELDLLVTTKPIGTGNAVKIGENFGLRLTAIGSPRERIEALAGEADADGA</sequence>
<feature type="domain" description="Flagellar motor switch protein FliN-like C-terminal" evidence="8">
    <location>
        <begin position="8"/>
        <end position="77"/>
    </location>
</feature>
<comment type="caution">
    <text evidence="9">The sequence shown here is derived from an EMBL/GenBank/DDBJ whole genome shotgun (WGS) entry which is preliminary data.</text>
</comment>
<dbReference type="PRINTS" id="PR00956">
    <property type="entry name" value="FLGMOTORFLIN"/>
</dbReference>
<evidence type="ECO:0000256" key="6">
    <source>
        <dbReference type="ARBA" id="ARBA00022779"/>
    </source>
</evidence>
<evidence type="ECO:0000256" key="2">
    <source>
        <dbReference type="ARBA" id="ARBA00009226"/>
    </source>
</evidence>
<keyword evidence="9" id="KW-0969">Cilium</keyword>
<keyword evidence="4" id="KW-1003">Cell membrane</keyword>
<evidence type="ECO:0000256" key="5">
    <source>
        <dbReference type="ARBA" id="ARBA00022500"/>
    </source>
</evidence>
<evidence type="ECO:0000313" key="9">
    <source>
        <dbReference type="EMBL" id="MFA9478693.1"/>
    </source>
</evidence>
<name>A0ABV4U521_9BACT</name>
<accession>A0ABV4U521</accession>
<evidence type="ECO:0000313" key="10">
    <source>
        <dbReference type="Proteomes" id="UP001575105"/>
    </source>
</evidence>
<evidence type="ECO:0000256" key="3">
    <source>
        <dbReference type="ARBA" id="ARBA00021897"/>
    </source>
</evidence>
<dbReference type="SUPFAM" id="SSF101801">
    <property type="entry name" value="Surface presentation of antigens (SPOA)"/>
    <property type="match status" value="1"/>
</dbReference>
<evidence type="ECO:0000256" key="4">
    <source>
        <dbReference type="ARBA" id="ARBA00022475"/>
    </source>
</evidence>
<evidence type="ECO:0000256" key="1">
    <source>
        <dbReference type="ARBA" id="ARBA00004413"/>
    </source>
</evidence>
<dbReference type="InterPro" id="IPR051469">
    <property type="entry name" value="FliN/MopA/SpaO"/>
</dbReference>
<dbReference type="Pfam" id="PF01052">
    <property type="entry name" value="FliMN_C"/>
    <property type="match status" value="1"/>
</dbReference>
<dbReference type="InterPro" id="IPR036429">
    <property type="entry name" value="SpoA-like_sf"/>
</dbReference>
<dbReference type="RefSeq" id="WP_425345619.1">
    <property type="nucleotide sequence ID" value="NZ_JBGUBD010000005.1"/>
</dbReference>
<dbReference type="PANTHER" id="PTHR43484:SF1">
    <property type="entry name" value="FLAGELLAR MOTOR SWITCH PROTEIN FLIN"/>
    <property type="match status" value="1"/>
</dbReference>
<organism evidence="9 10">
    <name type="scientific">Natronomicrosphaera hydrolytica</name>
    <dbReference type="NCBI Taxonomy" id="3242702"/>
    <lineage>
        <taxon>Bacteria</taxon>
        <taxon>Pseudomonadati</taxon>
        <taxon>Planctomycetota</taxon>
        <taxon>Phycisphaerae</taxon>
        <taxon>Phycisphaerales</taxon>
        <taxon>Phycisphaeraceae</taxon>
        <taxon>Natronomicrosphaera</taxon>
    </lineage>
</organism>
<dbReference type="InterPro" id="IPR001543">
    <property type="entry name" value="FliN-like_C"/>
</dbReference>
<keyword evidence="9" id="KW-0282">Flagellum</keyword>
<dbReference type="EMBL" id="JBGUBD010000005">
    <property type="protein sequence ID" value="MFA9478693.1"/>
    <property type="molecule type" value="Genomic_DNA"/>
</dbReference>
<reference evidence="9 10" key="1">
    <citation type="submission" date="2024-08" db="EMBL/GenBank/DDBJ databases">
        <title>Whole-genome sequencing of halo(alkali)philic microorganisms from hypersaline lakes.</title>
        <authorList>
            <person name="Sorokin D.Y."/>
            <person name="Merkel A.Y."/>
            <person name="Messina E."/>
            <person name="Yakimov M."/>
        </authorList>
    </citation>
    <scope>NUCLEOTIDE SEQUENCE [LARGE SCALE GENOMIC DNA]</scope>
    <source>
        <strain evidence="9 10">AB-hyl4</strain>
    </source>
</reference>
<evidence type="ECO:0000256" key="7">
    <source>
        <dbReference type="ARBA" id="ARBA00023136"/>
    </source>
</evidence>
<keyword evidence="9" id="KW-0966">Cell projection</keyword>
<dbReference type="InterPro" id="IPR001172">
    <property type="entry name" value="FliN_T3SS_HrcQb"/>
</dbReference>
<dbReference type="PANTHER" id="PTHR43484">
    <property type="match status" value="1"/>
</dbReference>
<keyword evidence="6" id="KW-0283">Flagellar rotation</keyword>
<proteinExistence type="inferred from homology"/>
<evidence type="ECO:0000259" key="8">
    <source>
        <dbReference type="Pfam" id="PF01052"/>
    </source>
</evidence>
<protein>
    <recommendedName>
        <fullName evidence="3">Flagellar motor switch protein FliN</fullName>
    </recommendedName>
</protein>
<keyword evidence="5" id="KW-0145">Chemotaxis</keyword>